<protein>
    <submittedName>
        <fullName evidence="1">Uncharacterized protein</fullName>
    </submittedName>
</protein>
<organism evidence="1 2">
    <name type="scientific">Apiospora kogelbergensis</name>
    <dbReference type="NCBI Taxonomy" id="1337665"/>
    <lineage>
        <taxon>Eukaryota</taxon>
        <taxon>Fungi</taxon>
        <taxon>Dikarya</taxon>
        <taxon>Ascomycota</taxon>
        <taxon>Pezizomycotina</taxon>
        <taxon>Sordariomycetes</taxon>
        <taxon>Xylariomycetidae</taxon>
        <taxon>Amphisphaeriales</taxon>
        <taxon>Apiosporaceae</taxon>
        <taxon>Apiospora</taxon>
    </lineage>
</organism>
<comment type="caution">
    <text evidence="1">The sequence shown here is derived from an EMBL/GenBank/DDBJ whole genome shotgun (WGS) entry which is preliminary data.</text>
</comment>
<evidence type="ECO:0000313" key="2">
    <source>
        <dbReference type="Proteomes" id="UP001392437"/>
    </source>
</evidence>
<keyword evidence="2" id="KW-1185">Reference proteome</keyword>
<gene>
    <name evidence="1" type="ORF">PG999_013679</name>
</gene>
<dbReference type="AlphaFoldDB" id="A0AAW0Q8F4"/>
<reference evidence="1 2" key="1">
    <citation type="submission" date="2023-01" db="EMBL/GenBank/DDBJ databases">
        <title>Analysis of 21 Apiospora genomes using comparative genomics revels a genus with tremendous synthesis potential of carbohydrate active enzymes and secondary metabolites.</title>
        <authorList>
            <person name="Sorensen T."/>
        </authorList>
    </citation>
    <scope>NUCLEOTIDE SEQUENCE [LARGE SCALE GENOMIC DNA]</scope>
    <source>
        <strain evidence="1 2">CBS 117206</strain>
    </source>
</reference>
<proteinExistence type="predicted"/>
<name>A0AAW0Q8F4_9PEZI</name>
<dbReference type="Proteomes" id="UP001392437">
    <property type="component" value="Unassembled WGS sequence"/>
</dbReference>
<accession>A0AAW0Q8F4</accession>
<evidence type="ECO:0000313" key="1">
    <source>
        <dbReference type="EMBL" id="KAK8095657.1"/>
    </source>
</evidence>
<sequence length="147" mass="15853">MPGWAFRGAEGGGRRGVGLSQVYFVTRNTPRSAHFIAQGVRSSRHLTGFSEFVSQARQPCRVIAAPSKSAKLPEGMAQIFLSEIRHVNCSAIARVESREIRNAPLDTSQAWLLSPLTVTGLMMSAVVVSSYAHLGKPAEMEDVAGNL</sequence>
<dbReference type="EMBL" id="JAQQWP010000011">
    <property type="protein sequence ID" value="KAK8095657.1"/>
    <property type="molecule type" value="Genomic_DNA"/>
</dbReference>